<dbReference type="OrthoDB" id="28467at2759"/>
<dbReference type="Gene3D" id="2.20.70.10">
    <property type="match status" value="1"/>
</dbReference>
<feature type="domain" description="WW" evidence="4">
    <location>
        <begin position="687"/>
        <end position="716"/>
    </location>
</feature>
<dbReference type="SUPFAM" id="SSF52058">
    <property type="entry name" value="L domain-like"/>
    <property type="match status" value="1"/>
</dbReference>
<evidence type="ECO:0000259" key="4">
    <source>
        <dbReference type="PROSITE" id="PS50020"/>
    </source>
</evidence>
<evidence type="ECO:0000313" key="6">
    <source>
        <dbReference type="Proteomes" id="UP001165122"/>
    </source>
</evidence>
<dbReference type="EMBL" id="BRXW01000518">
    <property type="protein sequence ID" value="GMH62569.1"/>
    <property type="molecule type" value="Genomic_DNA"/>
</dbReference>
<evidence type="ECO:0000256" key="1">
    <source>
        <dbReference type="ARBA" id="ARBA00022737"/>
    </source>
</evidence>
<dbReference type="SUPFAM" id="SSF51045">
    <property type="entry name" value="WW domain"/>
    <property type="match status" value="1"/>
</dbReference>
<accession>A0A9W7DZP7</accession>
<dbReference type="Pfam" id="PF13306">
    <property type="entry name" value="LRR_5"/>
    <property type="match status" value="1"/>
</dbReference>
<evidence type="ECO:0000256" key="2">
    <source>
        <dbReference type="ARBA" id="ARBA00022803"/>
    </source>
</evidence>
<dbReference type="Gene3D" id="1.25.40.10">
    <property type="entry name" value="Tetratricopeptide repeat domain"/>
    <property type="match status" value="1"/>
</dbReference>
<evidence type="ECO:0000256" key="3">
    <source>
        <dbReference type="SAM" id="MobiDB-lite"/>
    </source>
</evidence>
<dbReference type="InterPro" id="IPR032675">
    <property type="entry name" value="LRR_dom_sf"/>
</dbReference>
<name>A0A9W7DZP7_9STRA</name>
<dbReference type="InterPro" id="IPR011990">
    <property type="entry name" value="TPR-like_helical_dom_sf"/>
</dbReference>
<reference evidence="6" key="1">
    <citation type="journal article" date="2023" name="Commun. Biol.">
        <title>Genome analysis of Parmales, the sister group of diatoms, reveals the evolutionary specialization of diatoms from phago-mixotrophs to photoautotrophs.</title>
        <authorList>
            <person name="Ban H."/>
            <person name="Sato S."/>
            <person name="Yoshikawa S."/>
            <person name="Yamada K."/>
            <person name="Nakamura Y."/>
            <person name="Ichinomiya M."/>
            <person name="Sato N."/>
            <person name="Blanc-Mathieu R."/>
            <person name="Endo H."/>
            <person name="Kuwata A."/>
            <person name="Ogata H."/>
        </authorList>
    </citation>
    <scope>NUCLEOTIDE SEQUENCE [LARGE SCALE GENOMIC DNA]</scope>
    <source>
        <strain evidence="6">NIES 3700</strain>
    </source>
</reference>
<dbReference type="Pfam" id="PF13424">
    <property type="entry name" value="TPR_12"/>
    <property type="match status" value="1"/>
</dbReference>
<evidence type="ECO:0000313" key="5">
    <source>
        <dbReference type="EMBL" id="GMH62569.1"/>
    </source>
</evidence>
<comment type="caution">
    <text evidence="5">The sequence shown here is derived from an EMBL/GenBank/DDBJ whole genome shotgun (WGS) entry which is preliminary data.</text>
</comment>
<dbReference type="Proteomes" id="UP001165122">
    <property type="component" value="Unassembled WGS sequence"/>
</dbReference>
<feature type="region of interest" description="Disordered" evidence="3">
    <location>
        <begin position="107"/>
        <end position="126"/>
    </location>
</feature>
<dbReference type="PANTHER" id="PTHR45641:SF19">
    <property type="entry name" value="NEPHROCYSTIN-3"/>
    <property type="match status" value="1"/>
</dbReference>
<dbReference type="SUPFAM" id="SSF48452">
    <property type="entry name" value="TPR-like"/>
    <property type="match status" value="1"/>
</dbReference>
<keyword evidence="2" id="KW-0802">TPR repeat</keyword>
<dbReference type="InterPro" id="IPR001202">
    <property type="entry name" value="WW_dom"/>
</dbReference>
<dbReference type="PANTHER" id="PTHR45641">
    <property type="entry name" value="TETRATRICOPEPTIDE REPEAT PROTEIN (AFU_ORTHOLOGUE AFUA_6G03870)"/>
    <property type="match status" value="1"/>
</dbReference>
<dbReference type="InterPro" id="IPR036020">
    <property type="entry name" value="WW_dom_sf"/>
</dbReference>
<dbReference type="CDD" id="cd00201">
    <property type="entry name" value="WW"/>
    <property type="match status" value="1"/>
</dbReference>
<gene>
    <name evidence="5" type="ORF">TrLO_g2991</name>
</gene>
<dbReference type="InterPro" id="IPR026906">
    <property type="entry name" value="LRR_5"/>
</dbReference>
<proteinExistence type="predicted"/>
<sequence>MPTEISSTHPLVEILITGQSIENIEANYIEEVMGSEGDFAGLSSMSSEDRVEVRKELAQELHNRLEDGEDKGGYAQTEEEFKSFLVEAVQGFDTMAMQVAKRFNTQCFNTNSSPPPPPQQKQEQGDEVHVIYHQGDGKKYSRRTDITHVQIAHDVKTISDLAFVGCESLRFLRLNEGLQEIGEFVFRGCFSLKRCKIPCSVQAIGWSTFSHCTGLEQIRVHPDIKKIGNRCFFGCTNLDAFHVPKAAELGFCLFDHCEKLMRDVGVSAGDYGELLGFLDSMKPVVDENWQEVDGLSRNEIDLEEAKETRERTVTSNNTMSEELKLQEYLRLGEECRVNKEYIMALSHFSTALDGYLEMRGAEHEDSVITAMAVALVMQNLGREAEAKAKFHQSVAPMVKPLFEECRKNGEPQMSEIIMLRHFETCRAIFGEDHHDTIACYINLGVLYDENFEDYEKALKYYTRGQQGQKRTIGLTNPATATTTLNMAVMNQFIGNFEEAEFNYMLALSCEEEDEEGVRRSSLDIGSASQIGLLQLHSRGQQKLKELVKLCPHMLQEDNVVEFIGRKDPLKRERKRDKAKALMKGAAGKAGKGVAQVLTKMSSFKRKAKTTKKAPCRKSMVPIPLDAREMMENGYGAMGVVEVGGEEEDRGPSKSMAEETSYLVMAPRPSPMRHAPTHETGGELPICPWEDYWDEEEEMIYYLNESTGESTWDIPEDFWRNDEEHLTH</sequence>
<dbReference type="PROSITE" id="PS01159">
    <property type="entry name" value="WW_DOMAIN_1"/>
    <property type="match status" value="1"/>
</dbReference>
<keyword evidence="1" id="KW-0677">Repeat</keyword>
<organism evidence="5 6">
    <name type="scientific">Triparma laevis f. longispina</name>
    <dbReference type="NCBI Taxonomy" id="1714387"/>
    <lineage>
        <taxon>Eukaryota</taxon>
        <taxon>Sar</taxon>
        <taxon>Stramenopiles</taxon>
        <taxon>Ochrophyta</taxon>
        <taxon>Bolidophyceae</taxon>
        <taxon>Parmales</taxon>
        <taxon>Triparmaceae</taxon>
        <taxon>Triparma</taxon>
    </lineage>
</organism>
<keyword evidence="6" id="KW-1185">Reference proteome</keyword>
<dbReference type="SMART" id="SM00456">
    <property type="entry name" value="WW"/>
    <property type="match status" value="1"/>
</dbReference>
<protein>
    <recommendedName>
        <fullName evidence="4">WW domain-containing protein</fullName>
    </recommendedName>
</protein>
<dbReference type="PROSITE" id="PS50020">
    <property type="entry name" value="WW_DOMAIN_2"/>
    <property type="match status" value="1"/>
</dbReference>
<dbReference type="Gene3D" id="3.80.10.10">
    <property type="entry name" value="Ribonuclease Inhibitor"/>
    <property type="match status" value="1"/>
</dbReference>
<dbReference type="Pfam" id="PF00397">
    <property type="entry name" value="WW"/>
    <property type="match status" value="1"/>
</dbReference>
<dbReference type="AlphaFoldDB" id="A0A9W7DZP7"/>